<dbReference type="Proteomes" id="UP000059542">
    <property type="component" value="Chromosome"/>
</dbReference>
<dbReference type="AlphaFoldDB" id="A0A0U4CLN8"/>
<dbReference type="STRING" id="1411621.AUC43_03020"/>
<dbReference type="Pfam" id="PF08892">
    <property type="entry name" value="YqcI_YcgG"/>
    <property type="match status" value="1"/>
</dbReference>
<dbReference type="RefSeq" id="WP_068189795.1">
    <property type="nucleotide sequence ID" value="NZ_CP013909.1"/>
</dbReference>
<protein>
    <recommendedName>
        <fullName evidence="3">YqcI/YcgG family protein</fullName>
    </recommendedName>
</protein>
<dbReference type="PANTHER" id="PTHR40045:SF1">
    <property type="entry name" value="YQCI_YCGG FAMILY PROTEIN"/>
    <property type="match status" value="1"/>
</dbReference>
<reference evidence="1 2" key="1">
    <citation type="submission" date="2015-12" db="EMBL/GenBank/DDBJ databases">
        <authorList>
            <person name="Shamseldin A."/>
            <person name="Moawad H."/>
            <person name="Abd El-Rahim W.M."/>
            <person name="Sadowsky M.J."/>
        </authorList>
    </citation>
    <scope>NUCLEOTIDE SEQUENCE [LARGE SCALE GENOMIC DNA]</scope>
    <source>
        <strain evidence="1 2">DG5B</strain>
    </source>
</reference>
<dbReference type="KEGG" id="hyg:AUC43_03020"/>
<accession>A0A0U4CLN8</accession>
<sequence length="230" mass="26301">MVDIQEHEEVREYFDFISKKDFPCVAAKTALTWQQLNCLVVDHLACPKDDAAILEFLYGFVDTYRQSEKLYHSAAIIFRGPTQPNEALFEELFWQRLQSLANLDARQFGYDPRVVADPASPEFSFSLKEEAFFVVGLHPGSGRAARQFQYPTLVFNPHAQFEQIRNNGRYDNLRDTIRTRDVAYSGSVNPMLQNYGAASEVYQYTGKAYDDAWQCPFLSPHARPSTHPAA</sequence>
<evidence type="ECO:0008006" key="3">
    <source>
        <dbReference type="Google" id="ProtNLM"/>
    </source>
</evidence>
<name>A0A0U4CLN8_9BACT</name>
<organism evidence="1 2">
    <name type="scientific">Hymenobacter sedentarius</name>
    <dbReference type="NCBI Taxonomy" id="1411621"/>
    <lineage>
        <taxon>Bacteria</taxon>
        <taxon>Pseudomonadati</taxon>
        <taxon>Bacteroidota</taxon>
        <taxon>Cytophagia</taxon>
        <taxon>Cytophagales</taxon>
        <taxon>Hymenobacteraceae</taxon>
        <taxon>Hymenobacter</taxon>
    </lineage>
</organism>
<proteinExistence type="predicted"/>
<dbReference type="InterPro" id="IPR014988">
    <property type="entry name" value="Uncharacterised_YqcI/YcgG"/>
</dbReference>
<dbReference type="EMBL" id="CP013909">
    <property type="protein sequence ID" value="ALW84158.1"/>
    <property type="molecule type" value="Genomic_DNA"/>
</dbReference>
<evidence type="ECO:0000313" key="1">
    <source>
        <dbReference type="EMBL" id="ALW84158.1"/>
    </source>
</evidence>
<gene>
    <name evidence="1" type="ORF">AUC43_03020</name>
</gene>
<evidence type="ECO:0000313" key="2">
    <source>
        <dbReference type="Proteomes" id="UP000059542"/>
    </source>
</evidence>
<dbReference type="OrthoDB" id="283514at2"/>
<keyword evidence="2" id="KW-1185">Reference proteome</keyword>
<dbReference type="NCBIfam" id="NF041366">
    <property type="entry name" value="GntA_guanitoxin"/>
    <property type="match status" value="1"/>
</dbReference>
<dbReference type="PANTHER" id="PTHR40045">
    <property type="entry name" value="YCGG FAMILY PROTEIN"/>
    <property type="match status" value="1"/>
</dbReference>